<protein>
    <submittedName>
        <fullName evidence="1">DUF433 domain-containing protein</fullName>
    </submittedName>
</protein>
<dbReference type="InterPro" id="IPR007367">
    <property type="entry name" value="DUF433"/>
</dbReference>
<reference evidence="1 2" key="1">
    <citation type="submission" date="2024-05" db="EMBL/GenBank/DDBJ databases">
        <title>Genome Sequence and Characterization of the New Strain Purple Sulfur Bacterium of Genus Thioalkalicoccus.</title>
        <authorList>
            <person name="Bryantseva I.A."/>
            <person name="Kyndt J.A."/>
            <person name="Imhoff J.F."/>
        </authorList>
    </citation>
    <scope>NUCLEOTIDE SEQUENCE [LARGE SCALE GENOMIC DNA]</scope>
    <source>
        <strain evidence="1 2">Um2</strain>
    </source>
</reference>
<dbReference type="EMBL" id="JBDKXB010000002">
    <property type="protein sequence ID" value="MEY6431351.1"/>
    <property type="molecule type" value="Genomic_DNA"/>
</dbReference>
<dbReference type="Gene3D" id="1.10.10.10">
    <property type="entry name" value="Winged helix-like DNA-binding domain superfamily/Winged helix DNA-binding domain"/>
    <property type="match status" value="1"/>
</dbReference>
<gene>
    <name evidence="1" type="ORF">ABC977_02895</name>
</gene>
<organism evidence="1 2">
    <name type="scientific">Thioalkalicoccus limnaeus</name>
    <dbReference type="NCBI Taxonomy" id="120681"/>
    <lineage>
        <taxon>Bacteria</taxon>
        <taxon>Pseudomonadati</taxon>
        <taxon>Pseudomonadota</taxon>
        <taxon>Gammaproteobacteria</taxon>
        <taxon>Chromatiales</taxon>
        <taxon>Chromatiaceae</taxon>
        <taxon>Thioalkalicoccus</taxon>
    </lineage>
</organism>
<sequence>MNAFIDDDASLEYLDGRITVHPDDCNGQPTIRGMRITAETVLGCLSAGETRDGILCQYPSLEPADIDACLRFAAHLMAPRDTLRHVA</sequence>
<dbReference type="PANTHER" id="PTHR34849">
    <property type="entry name" value="SSL5025 PROTEIN"/>
    <property type="match status" value="1"/>
</dbReference>
<accession>A0ABV4BAA0</accession>
<name>A0ABV4BAA0_9GAMM</name>
<comment type="caution">
    <text evidence="1">The sequence shown here is derived from an EMBL/GenBank/DDBJ whole genome shotgun (WGS) entry which is preliminary data.</text>
</comment>
<dbReference type="PANTHER" id="PTHR34849:SF3">
    <property type="entry name" value="SSR2962 PROTEIN"/>
    <property type="match status" value="1"/>
</dbReference>
<evidence type="ECO:0000313" key="1">
    <source>
        <dbReference type="EMBL" id="MEY6431351.1"/>
    </source>
</evidence>
<dbReference type="SUPFAM" id="SSF46689">
    <property type="entry name" value="Homeodomain-like"/>
    <property type="match status" value="1"/>
</dbReference>
<dbReference type="InterPro" id="IPR036388">
    <property type="entry name" value="WH-like_DNA-bd_sf"/>
</dbReference>
<dbReference type="RefSeq" id="WP_369665728.1">
    <property type="nucleotide sequence ID" value="NZ_JBDKXB010000002.1"/>
</dbReference>
<keyword evidence="2" id="KW-1185">Reference proteome</keyword>
<evidence type="ECO:0000313" key="2">
    <source>
        <dbReference type="Proteomes" id="UP001564408"/>
    </source>
</evidence>
<dbReference type="InterPro" id="IPR009057">
    <property type="entry name" value="Homeodomain-like_sf"/>
</dbReference>
<proteinExistence type="predicted"/>
<dbReference type="Proteomes" id="UP001564408">
    <property type="component" value="Unassembled WGS sequence"/>
</dbReference>
<dbReference type="Pfam" id="PF04255">
    <property type="entry name" value="DUF433"/>
    <property type="match status" value="1"/>
</dbReference>